<dbReference type="Proteomes" id="UP000229314">
    <property type="component" value="Chromosome"/>
</dbReference>
<feature type="region of interest" description="Disordered" evidence="1">
    <location>
        <begin position="295"/>
        <end position="320"/>
    </location>
</feature>
<dbReference type="Proteomes" id="UP000324507">
    <property type="component" value="Chromosome"/>
</dbReference>
<dbReference type="InterPro" id="IPR010344">
    <property type="entry name" value="YbjH"/>
</dbReference>
<dbReference type="EMBL" id="CP044081">
    <property type="protein sequence ID" value="QEU09708.1"/>
    <property type="molecule type" value="Genomic_DNA"/>
</dbReference>
<feature type="chain" id="PRO_5036315898" evidence="2">
    <location>
        <begin position="29"/>
        <end position="744"/>
    </location>
</feature>
<accession>A0A2D2BVY0</accession>
<feature type="region of interest" description="Disordered" evidence="1">
    <location>
        <begin position="503"/>
        <end position="540"/>
    </location>
</feature>
<protein>
    <submittedName>
        <fullName evidence="4">YjbH domain-containing protein</fullName>
    </submittedName>
</protein>
<evidence type="ECO:0000256" key="1">
    <source>
        <dbReference type="SAM" id="MobiDB-lite"/>
    </source>
</evidence>
<evidence type="ECO:0000313" key="5">
    <source>
        <dbReference type="EMBL" id="QEU09708.1"/>
    </source>
</evidence>
<dbReference type="EMBL" id="CP031078">
    <property type="protein sequence ID" value="AYF01761.1"/>
    <property type="molecule type" value="Genomic_DNA"/>
</dbReference>
<dbReference type="AlphaFoldDB" id="A0A2D2BVY0"/>
<reference evidence="3 6" key="1">
    <citation type="submission" date="2017-10" db="EMBL/GenBank/DDBJ databases">
        <title>Complete genome sequence of Paracoccus yeei TT13 isolated from human skin.</title>
        <authorList>
            <person name="Lee K."/>
            <person name="Lim J.Y."/>
            <person name="Hwang I."/>
        </authorList>
    </citation>
    <scope>NUCLEOTIDE SEQUENCE [LARGE SCALE GENOMIC DNA]</scope>
    <source>
        <strain evidence="3 6">TT13</strain>
    </source>
</reference>
<reference evidence="5 8" key="4">
    <citation type="submission" date="2019-09" db="EMBL/GenBank/DDBJ databases">
        <title>FDA dAtabase for Regulatory Grade micrObial Sequences (FDA-ARGOS): Supporting development and validation of Infectious Disease Dx tests.</title>
        <authorList>
            <person name="Sciortino C."/>
            <person name="Tallon L."/>
            <person name="Sadzewicz L."/>
            <person name="Vavikolanu K."/>
            <person name="Mehta A."/>
            <person name="Aluvathingal J."/>
            <person name="Nadendla S."/>
            <person name="Nandy P."/>
            <person name="Geyer C."/>
            <person name="Yan Y."/>
            <person name="Sichtig H."/>
        </authorList>
    </citation>
    <scope>NUCLEOTIDE SEQUENCE [LARGE SCALE GENOMIC DNA]</scope>
    <source>
        <strain evidence="5 8">FDAARGOS_643</strain>
    </source>
</reference>
<evidence type="ECO:0000313" key="8">
    <source>
        <dbReference type="Proteomes" id="UP000324507"/>
    </source>
</evidence>
<evidence type="ECO:0000313" key="4">
    <source>
        <dbReference type="EMBL" id="AYF01761.1"/>
    </source>
</evidence>
<evidence type="ECO:0000313" key="6">
    <source>
        <dbReference type="Proteomes" id="UP000229314"/>
    </source>
</evidence>
<dbReference type="Pfam" id="PF06082">
    <property type="entry name" value="YjbH"/>
    <property type="match status" value="1"/>
</dbReference>
<sequence>MRAHSTLTRRLLASTVPAALLLSLGAQPARTDPMIGTVMNSYGLPGAVDTPTAEMLPDATLGATLSYSDLARRNTLVFQVLPRLTVALRYSRFDIRPDSDGVLTSDERRGYVWDRSFDLRYQILDEAESGWRPAVAIGLQDFMGTGFYSSEYIVATKTITPRLRVSAGLGWGRLASSGGIGSPFGDREPPDTGEGGKPNVDQWFRGEAAPFVSATWQATDKLALSAEYSGDDYSCETGNADECRRAVWLDDKDELKNHINLGVSYKFGENYELGAFVLGGQHFGLQFSVAMDPRQSPFPSGLEKAPAPVRPRPAPAADPDGWSGAWSADPTAQPAIQKALGDALAKEGQMLESMALDANRAEVRIRNNRYIQQAEAVGRTARLMTRALPPSVETFVITSSEDGLPTSSVTLRRSDVERLENSEAGRIASVAVVSDADPRPGNLVRAPGEFPRFRWALKPYVSTSLFDPDEPFRYELGAEAVAEYEMTPGLVLAGSVRQRVLGTTKQEGPGGMDPDEYEDLDTDYDENGVPRVRSDSRMYSGNKSPTIPRLTLSYYAKPVEAVYTRLTVGLIERAYAGVSAEALWYPTNSQLALGAEINRVRKRDFRDAFGLRDYEVTTGHLSAYYEFQNGIAAQLDVGQYLAGDRGATLTVSRQFANGWRVGAWVTKTDMSEEDFGEGSFDKGVSLSIPLGWGTGDPSLRRVGGDIRSLSRDGGARLRVDGRLYDKVRESQSGQLYQGWGRFWR</sequence>
<keyword evidence="2" id="KW-0732">Signal</keyword>
<dbReference type="EMBL" id="CP024422">
    <property type="protein sequence ID" value="ATQ54432.1"/>
    <property type="molecule type" value="Genomic_DNA"/>
</dbReference>
<dbReference type="GeneID" id="78896136"/>
<evidence type="ECO:0000313" key="3">
    <source>
        <dbReference type="EMBL" id="ATQ54432.1"/>
    </source>
</evidence>
<feature type="compositionally biased region" description="Acidic residues" evidence="1">
    <location>
        <begin position="513"/>
        <end position="526"/>
    </location>
</feature>
<evidence type="ECO:0000256" key="2">
    <source>
        <dbReference type="SAM" id="SignalP"/>
    </source>
</evidence>
<evidence type="ECO:0000313" key="7">
    <source>
        <dbReference type="Proteomes" id="UP000272010"/>
    </source>
</evidence>
<dbReference type="RefSeq" id="WP_099647899.1">
    <property type="nucleotide sequence ID" value="NZ_CAJGAB010000044.1"/>
</dbReference>
<dbReference type="Proteomes" id="UP000272010">
    <property type="component" value="Chromosome"/>
</dbReference>
<gene>
    <name evidence="5" type="ORF">FOB51_17780</name>
    <name evidence="4" type="ORF">PY32053_02147</name>
    <name evidence="3" type="ORF">PYTT13_00460</name>
</gene>
<proteinExistence type="predicted"/>
<organism evidence="3 6">
    <name type="scientific">Paracoccus yeei</name>
    <dbReference type="NCBI Taxonomy" id="147645"/>
    <lineage>
        <taxon>Bacteria</taxon>
        <taxon>Pseudomonadati</taxon>
        <taxon>Pseudomonadota</taxon>
        <taxon>Alphaproteobacteria</taxon>
        <taxon>Rhodobacterales</taxon>
        <taxon>Paracoccaceae</taxon>
        <taxon>Paracoccus</taxon>
    </lineage>
</organism>
<reference evidence="4" key="2">
    <citation type="journal article" date="2018" name="Front. Microbiol.">
        <title>Genome Structure of the Opportunistic Pathogen Paracoccus yeei (Alphaproteobacteria) and Identification of Putative Virulence Factors.</title>
        <authorList>
            <person name="Lasek R."/>
            <person name="Szuplewska M."/>
            <person name="Mitura M."/>
            <person name="Decewicz P."/>
            <person name="Chmielowska C."/>
            <person name="Pawlot A."/>
            <person name="Sentkowska D."/>
            <person name="Czarnecki J."/>
            <person name="Bartosik D."/>
        </authorList>
    </citation>
    <scope>NUCLEOTIDE SEQUENCE</scope>
    <source>
        <strain evidence="4">CCUG 32053</strain>
    </source>
</reference>
<feature type="signal peptide" evidence="2">
    <location>
        <begin position="1"/>
        <end position="28"/>
    </location>
</feature>
<name>A0A2D2BVY0_9RHOB</name>
<reference evidence="7" key="3">
    <citation type="submission" date="2018-07" db="EMBL/GenBank/DDBJ databases">
        <title>Genome Structure of the Opportunistic Pathogen Paracoccus yeei (Alphaproteobacteria) and Identification of Putative Virulence Factors.</title>
        <authorList>
            <person name="Lasek R."/>
            <person name="Szuplewska M."/>
            <person name="Mitura M."/>
            <person name="Decewicz P."/>
            <person name="Chmielowska C."/>
            <person name="Pawlot A."/>
            <person name="Sentkowska D."/>
            <person name="Czarnecki J."/>
            <person name="Bartosik D."/>
        </authorList>
    </citation>
    <scope>NUCLEOTIDE SEQUENCE [LARGE SCALE GENOMIC DNA]</scope>
    <source>
        <strain evidence="7">CCUG 32053</strain>
    </source>
</reference>